<feature type="transmembrane region" description="Helical" evidence="1">
    <location>
        <begin position="132"/>
        <end position="153"/>
    </location>
</feature>
<name>A0A4R3Y8Q5_9PROT</name>
<evidence type="ECO:0000256" key="1">
    <source>
        <dbReference type="SAM" id="Phobius"/>
    </source>
</evidence>
<dbReference type="OrthoDB" id="948134at2"/>
<accession>A0A4R3Y8Q5</accession>
<keyword evidence="1" id="KW-0812">Transmembrane</keyword>
<keyword evidence="4" id="KW-1185">Reference proteome</keyword>
<feature type="transmembrane region" description="Helical" evidence="1">
    <location>
        <begin position="162"/>
        <end position="180"/>
    </location>
</feature>
<reference evidence="3 4" key="1">
    <citation type="submission" date="2019-03" db="EMBL/GenBank/DDBJ databases">
        <title>Genomic Encyclopedia of Type Strains, Phase IV (KMG-IV): sequencing the most valuable type-strain genomes for metagenomic binning, comparative biology and taxonomic classification.</title>
        <authorList>
            <person name="Goeker M."/>
        </authorList>
    </citation>
    <scope>NUCLEOTIDE SEQUENCE [LARGE SCALE GENOMIC DNA]</scope>
    <source>
        <strain evidence="3 4">DSM 100309</strain>
    </source>
</reference>
<evidence type="ECO:0000313" key="3">
    <source>
        <dbReference type="EMBL" id="TCV88062.1"/>
    </source>
</evidence>
<gene>
    <name evidence="3" type="ORF">EDC63_10419</name>
</gene>
<dbReference type="AlphaFoldDB" id="A0A4R3Y8Q5"/>
<dbReference type="GO" id="GO:0005886">
    <property type="term" value="C:plasma membrane"/>
    <property type="evidence" value="ECO:0007669"/>
    <property type="project" value="TreeGrafter"/>
</dbReference>
<feature type="transmembrane region" description="Helical" evidence="1">
    <location>
        <begin position="41"/>
        <end position="62"/>
    </location>
</feature>
<evidence type="ECO:0000313" key="4">
    <source>
        <dbReference type="Proteomes" id="UP000295367"/>
    </source>
</evidence>
<comment type="caution">
    <text evidence="3">The sequence shown here is derived from an EMBL/GenBank/DDBJ whole genome shotgun (WGS) entry which is preliminary data.</text>
</comment>
<proteinExistence type="predicted"/>
<evidence type="ECO:0000259" key="2">
    <source>
        <dbReference type="Pfam" id="PF09335"/>
    </source>
</evidence>
<dbReference type="PANTHER" id="PTHR42709">
    <property type="entry name" value="ALKALINE PHOSPHATASE LIKE PROTEIN"/>
    <property type="match status" value="1"/>
</dbReference>
<keyword evidence="1" id="KW-0472">Membrane</keyword>
<feature type="transmembrane region" description="Helical" evidence="1">
    <location>
        <begin position="12"/>
        <end position="35"/>
    </location>
</feature>
<dbReference type="InterPro" id="IPR032816">
    <property type="entry name" value="VTT_dom"/>
</dbReference>
<organism evidence="3 4">
    <name type="scientific">Sulfurirhabdus autotrophica</name>
    <dbReference type="NCBI Taxonomy" id="1706046"/>
    <lineage>
        <taxon>Bacteria</taxon>
        <taxon>Pseudomonadati</taxon>
        <taxon>Pseudomonadota</taxon>
        <taxon>Betaproteobacteria</taxon>
        <taxon>Nitrosomonadales</taxon>
        <taxon>Sulfuricellaceae</taxon>
        <taxon>Sulfurirhabdus</taxon>
    </lineage>
</organism>
<dbReference type="Proteomes" id="UP000295367">
    <property type="component" value="Unassembled WGS sequence"/>
</dbReference>
<dbReference type="Pfam" id="PF09335">
    <property type="entry name" value="VTT_dom"/>
    <property type="match status" value="1"/>
</dbReference>
<dbReference type="InterPro" id="IPR051311">
    <property type="entry name" value="DedA_domain"/>
</dbReference>
<dbReference type="PANTHER" id="PTHR42709:SF2">
    <property type="entry name" value="INNER MEMBRANE PROTEIN YOHD"/>
    <property type="match status" value="1"/>
</dbReference>
<sequence>MTLQSFIENYGYFAVLLGTFLEGETVLVMAGFAAFRGYLDLPLVIAVAFAGSFLGDQLYFLLGQHKGVAILARYPRLAERATHVQSLLHKYHTLLILVIRFLYGLRIVGPVAIGMSGILWHRFLILNMVGAAVWAVVIGTLGYFFGSVLELLIADIRHYEEAILGFFLLAGLLMWAIYRWRNRGQK</sequence>
<protein>
    <submittedName>
        <fullName evidence="3">Membrane protein DedA with SNARE-associated domain</fullName>
    </submittedName>
</protein>
<keyword evidence="1" id="KW-1133">Transmembrane helix</keyword>
<feature type="transmembrane region" description="Helical" evidence="1">
    <location>
        <begin position="94"/>
        <end position="120"/>
    </location>
</feature>
<dbReference type="EMBL" id="SMCO01000004">
    <property type="protein sequence ID" value="TCV88062.1"/>
    <property type="molecule type" value="Genomic_DNA"/>
</dbReference>
<dbReference type="RefSeq" id="WP_124945703.1">
    <property type="nucleotide sequence ID" value="NZ_BHVT01000019.1"/>
</dbReference>
<feature type="domain" description="VTT" evidence="2">
    <location>
        <begin position="24"/>
        <end position="143"/>
    </location>
</feature>